<dbReference type="InterPro" id="IPR036772">
    <property type="entry name" value="SRCR-like_dom_sf"/>
</dbReference>
<reference evidence="23" key="2">
    <citation type="submission" date="2020-02" db="EMBL/GenBank/DDBJ databases">
        <title>Esox lucius (northern pike) genome, fEsoLuc1, primary haplotype.</title>
        <authorList>
            <person name="Myers G."/>
            <person name="Karagic N."/>
            <person name="Meyer A."/>
            <person name="Pippel M."/>
            <person name="Reichard M."/>
            <person name="Winkler S."/>
            <person name="Tracey A."/>
            <person name="Sims Y."/>
            <person name="Howe K."/>
            <person name="Rhie A."/>
            <person name="Formenti G."/>
            <person name="Durbin R."/>
            <person name="Fedrigo O."/>
            <person name="Jarvis E.D."/>
        </authorList>
    </citation>
    <scope>NUCLEOTIDE SEQUENCE [LARGE SCALE GENOMIC DNA]</scope>
</reference>
<dbReference type="InterPro" id="IPR001695">
    <property type="entry name" value="Lysyl_oxidase"/>
</dbReference>
<comment type="catalytic activity">
    <reaction evidence="19">
        <text>L-lysyl-[protein] + O2 + H2O = (S)-2-amino-6-oxohexanoyl-[protein] + H2O2 + NH4(+)</text>
        <dbReference type="Rhea" id="RHEA:24544"/>
        <dbReference type="Rhea" id="RHEA-COMP:9752"/>
        <dbReference type="Rhea" id="RHEA-COMP:12448"/>
        <dbReference type="ChEBI" id="CHEBI:15377"/>
        <dbReference type="ChEBI" id="CHEBI:15379"/>
        <dbReference type="ChEBI" id="CHEBI:16240"/>
        <dbReference type="ChEBI" id="CHEBI:28938"/>
        <dbReference type="ChEBI" id="CHEBI:29969"/>
        <dbReference type="ChEBI" id="CHEBI:131803"/>
        <dbReference type="EC" id="1.4.3.13"/>
    </reaction>
</comment>
<reference evidence="23" key="4">
    <citation type="submission" date="2025-09" db="UniProtKB">
        <authorList>
            <consortium name="Ensembl"/>
        </authorList>
    </citation>
    <scope>IDENTIFICATION</scope>
</reference>
<keyword evidence="9 21" id="KW-0732">Signal</keyword>
<dbReference type="EC" id="1.4.3.13" evidence="18"/>
<evidence type="ECO:0000313" key="23">
    <source>
        <dbReference type="Ensembl" id="ENSELUP00000072278.2"/>
    </source>
</evidence>
<dbReference type="InterPro" id="IPR050912">
    <property type="entry name" value="LOX-like_protein"/>
</dbReference>
<keyword evidence="16 20" id="KW-1015">Disulfide bond</keyword>
<evidence type="ECO:0000256" key="6">
    <source>
        <dbReference type="ARBA" id="ARBA00022525"/>
    </source>
</evidence>
<feature type="domain" description="SRCR" evidence="22">
    <location>
        <begin position="399"/>
        <end position="507"/>
    </location>
</feature>
<evidence type="ECO:0000256" key="15">
    <source>
        <dbReference type="ARBA" id="ARBA00023136"/>
    </source>
</evidence>
<comment type="cofactor">
    <cofactor evidence="1">
        <name>Cu cation</name>
        <dbReference type="ChEBI" id="CHEBI:23378"/>
    </cofactor>
</comment>
<dbReference type="GO" id="GO:0004720">
    <property type="term" value="F:protein-lysine 6-oxidase activity"/>
    <property type="evidence" value="ECO:0007669"/>
    <property type="project" value="UniProtKB-EC"/>
</dbReference>
<dbReference type="PRINTS" id="PR00258">
    <property type="entry name" value="SPERACTRCPTR"/>
</dbReference>
<evidence type="ECO:0000256" key="12">
    <source>
        <dbReference type="ARBA" id="ARBA00022989"/>
    </source>
</evidence>
<dbReference type="PANTHER" id="PTHR45817">
    <property type="entry name" value="LYSYL OXIDASE-LIKE-RELATED"/>
    <property type="match status" value="1"/>
</dbReference>
<evidence type="ECO:0000256" key="11">
    <source>
        <dbReference type="ARBA" id="ARBA00022772"/>
    </source>
</evidence>
<feature type="domain" description="SRCR" evidence="22">
    <location>
        <begin position="289"/>
        <end position="389"/>
    </location>
</feature>
<feature type="chain" id="PRO_5044188130" description="protein-lysine 6-oxidase" evidence="21">
    <location>
        <begin position="24"/>
        <end position="734"/>
    </location>
</feature>
<keyword evidence="5" id="KW-0886">LTQ</keyword>
<evidence type="ECO:0000256" key="9">
    <source>
        <dbReference type="ARBA" id="ARBA00022729"/>
    </source>
</evidence>
<dbReference type="FunFam" id="3.10.250.10:FF:000008">
    <property type="entry name" value="Lysyl oxidase homolog 2"/>
    <property type="match status" value="1"/>
</dbReference>
<dbReference type="Proteomes" id="UP000265140">
    <property type="component" value="Chromosome 6"/>
</dbReference>
<evidence type="ECO:0000256" key="20">
    <source>
        <dbReference type="PROSITE-ProRule" id="PRU00196"/>
    </source>
</evidence>
<reference evidence="24" key="1">
    <citation type="journal article" date="2014" name="PLoS ONE">
        <title>The genome and linkage map of the northern pike (Esox lucius): conserved synteny revealed between the salmonid sister group and the Neoteleostei.</title>
        <authorList>
            <person name="Rondeau E.B."/>
            <person name="Minkley D.R."/>
            <person name="Leong J.S."/>
            <person name="Messmer A.M."/>
            <person name="Jantzen J.R."/>
            <person name="von Schalburg K.R."/>
            <person name="Lemon C."/>
            <person name="Bird N.H."/>
            <person name="Koop B.F."/>
        </authorList>
    </citation>
    <scope>NUCLEOTIDE SEQUENCE</scope>
</reference>
<dbReference type="GO" id="GO:0016020">
    <property type="term" value="C:membrane"/>
    <property type="evidence" value="ECO:0007669"/>
    <property type="project" value="UniProtKB-SubCell"/>
</dbReference>
<comment type="caution">
    <text evidence="20">Lacks conserved residue(s) required for the propagation of feature annotation.</text>
</comment>
<protein>
    <recommendedName>
        <fullName evidence="18">protein-lysine 6-oxidase</fullName>
        <ecNumber evidence="18">1.4.3.13</ecNumber>
    </recommendedName>
</protein>
<keyword evidence="24" id="KW-1185">Reference proteome</keyword>
<keyword evidence="12" id="KW-1133">Transmembrane helix</keyword>
<dbReference type="PROSITE" id="PS00926">
    <property type="entry name" value="LYSYL_OXIDASE"/>
    <property type="match status" value="1"/>
</dbReference>
<dbReference type="GO" id="GO:0005507">
    <property type="term" value="F:copper ion binding"/>
    <property type="evidence" value="ECO:0007669"/>
    <property type="project" value="InterPro"/>
</dbReference>
<dbReference type="PRINTS" id="PR00074">
    <property type="entry name" value="LYSYLOXIDASE"/>
</dbReference>
<dbReference type="FunFam" id="3.10.250.10:FF:000016">
    <property type="entry name" value="Scavenger receptor cysteine-rich protein type 12"/>
    <property type="match status" value="1"/>
</dbReference>
<evidence type="ECO:0000256" key="14">
    <source>
        <dbReference type="ARBA" id="ARBA00023008"/>
    </source>
</evidence>
<dbReference type="InterPro" id="IPR019828">
    <property type="entry name" value="Lysyl_oxidase_CS"/>
</dbReference>
<evidence type="ECO:0000256" key="21">
    <source>
        <dbReference type="SAM" id="SignalP"/>
    </source>
</evidence>
<dbReference type="Gene3D" id="3.10.250.10">
    <property type="entry name" value="SRCR-like domain"/>
    <property type="match status" value="4"/>
</dbReference>
<evidence type="ECO:0000256" key="4">
    <source>
        <dbReference type="ARBA" id="ARBA00007492"/>
    </source>
</evidence>
<dbReference type="GO" id="GO:0030199">
    <property type="term" value="P:collagen fibril organization"/>
    <property type="evidence" value="ECO:0007669"/>
    <property type="project" value="TreeGrafter"/>
</dbReference>
<dbReference type="Pfam" id="PF00530">
    <property type="entry name" value="SRCR"/>
    <property type="match status" value="4"/>
</dbReference>
<accession>A0A6Q2Z344</accession>
<dbReference type="Pfam" id="PF01186">
    <property type="entry name" value="Lysyl_oxidase"/>
    <property type="match status" value="1"/>
</dbReference>
<proteinExistence type="inferred from homology"/>
<evidence type="ECO:0000256" key="17">
    <source>
        <dbReference type="ARBA" id="ARBA00023180"/>
    </source>
</evidence>
<dbReference type="InterPro" id="IPR001190">
    <property type="entry name" value="SRCR"/>
</dbReference>
<feature type="domain" description="SRCR" evidence="22">
    <location>
        <begin position="156"/>
        <end position="267"/>
    </location>
</feature>
<evidence type="ECO:0000313" key="24">
    <source>
        <dbReference type="Proteomes" id="UP000265140"/>
    </source>
</evidence>
<evidence type="ECO:0000256" key="19">
    <source>
        <dbReference type="ARBA" id="ARBA00047861"/>
    </source>
</evidence>
<dbReference type="GO" id="GO:0005615">
    <property type="term" value="C:extracellular space"/>
    <property type="evidence" value="ECO:0007669"/>
    <property type="project" value="TreeGrafter"/>
</dbReference>
<feature type="disulfide bond" evidence="20">
    <location>
        <begin position="118"/>
        <end position="128"/>
    </location>
</feature>
<evidence type="ECO:0000256" key="8">
    <source>
        <dbReference type="ARBA" id="ARBA00022723"/>
    </source>
</evidence>
<keyword evidence="11" id="KW-0801">TPQ</keyword>
<dbReference type="PROSITE" id="PS50287">
    <property type="entry name" value="SRCR_2"/>
    <property type="match status" value="4"/>
</dbReference>
<feature type="disulfide bond" evidence="20">
    <location>
        <begin position="475"/>
        <end position="485"/>
    </location>
</feature>
<evidence type="ECO:0000256" key="7">
    <source>
        <dbReference type="ARBA" id="ARBA00022692"/>
    </source>
</evidence>
<dbReference type="AlphaFoldDB" id="A0A6Q2Z344"/>
<evidence type="ECO:0000256" key="1">
    <source>
        <dbReference type="ARBA" id="ARBA00001935"/>
    </source>
</evidence>
<evidence type="ECO:0000259" key="22">
    <source>
        <dbReference type="PROSITE" id="PS50287"/>
    </source>
</evidence>
<evidence type="ECO:0000256" key="16">
    <source>
        <dbReference type="ARBA" id="ARBA00023157"/>
    </source>
</evidence>
<name>A0A6Q2Z344_ESOLU</name>
<feature type="domain" description="SRCR" evidence="22">
    <location>
        <begin position="47"/>
        <end position="149"/>
    </location>
</feature>
<feature type="disulfide bond" evidence="20">
    <location>
        <begin position="358"/>
        <end position="368"/>
    </location>
</feature>
<dbReference type="Bgee" id="ENSELUG00000021966">
    <property type="expression patterns" value="Expressed in bone element and 4 other cell types or tissues"/>
</dbReference>
<evidence type="ECO:0000256" key="5">
    <source>
        <dbReference type="ARBA" id="ARBA00022477"/>
    </source>
</evidence>
<dbReference type="GeneTree" id="ENSGT00940000157042"/>
<keyword evidence="6" id="KW-0964">Secreted</keyword>
<organism evidence="23 24">
    <name type="scientific">Esox lucius</name>
    <name type="common">Northern pike</name>
    <dbReference type="NCBI Taxonomy" id="8010"/>
    <lineage>
        <taxon>Eukaryota</taxon>
        <taxon>Metazoa</taxon>
        <taxon>Chordata</taxon>
        <taxon>Craniata</taxon>
        <taxon>Vertebrata</taxon>
        <taxon>Euteleostomi</taxon>
        <taxon>Actinopterygii</taxon>
        <taxon>Neopterygii</taxon>
        <taxon>Teleostei</taxon>
        <taxon>Protacanthopterygii</taxon>
        <taxon>Esociformes</taxon>
        <taxon>Esocidae</taxon>
        <taxon>Esox</taxon>
    </lineage>
</organism>
<comment type="subcellular location">
    <subcellularLocation>
        <location evidence="2">Membrane</location>
        <topology evidence="2">Single-pass membrane protein</topology>
    </subcellularLocation>
    <subcellularLocation>
        <location evidence="3">Secreted</location>
        <location evidence="3">Extracellular space</location>
    </subcellularLocation>
</comment>
<dbReference type="FunFam" id="3.10.250.10:FF:000001">
    <property type="entry name" value="Lysyl oxidase 4 isoform X1"/>
    <property type="match status" value="2"/>
</dbReference>
<feature type="signal peptide" evidence="21">
    <location>
        <begin position="1"/>
        <end position="23"/>
    </location>
</feature>
<dbReference type="SMART" id="SM00202">
    <property type="entry name" value="SR"/>
    <property type="match status" value="4"/>
</dbReference>
<keyword evidence="14" id="KW-0186">Copper</keyword>
<keyword evidence="7" id="KW-0812">Transmembrane</keyword>
<keyword evidence="10" id="KW-0677">Repeat</keyword>
<keyword evidence="17" id="KW-0325">Glycoprotein</keyword>
<evidence type="ECO:0000256" key="13">
    <source>
        <dbReference type="ARBA" id="ARBA00023002"/>
    </source>
</evidence>
<keyword evidence="13" id="KW-0560">Oxidoreductase</keyword>
<dbReference type="Ensembl" id="ENSELUT00000073535.2">
    <property type="protein sequence ID" value="ENSELUP00000072278.2"/>
    <property type="gene ID" value="ENSELUG00000021966.3"/>
</dbReference>
<feature type="disulfide bond" evidence="20">
    <location>
        <begin position="233"/>
        <end position="243"/>
    </location>
</feature>
<dbReference type="SUPFAM" id="SSF56487">
    <property type="entry name" value="SRCR-like"/>
    <property type="match status" value="4"/>
</dbReference>
<evidence type="ECO:0000256" key="10">
    <source>
        <dbReference type="ARBA" id="ARBA00022737"/>
    </source>
</evidence>
<evidence type="ECO:0000256" key="18">
    <source>
        <dbReference type="ARBA" id="ARBA00038869"/>
    </source>
</evidence>
<evidence type="ECO:0000256" key="2">
    <source>
        <dbReference type="ARBA" id="ARBA00004167"/>
    </source>
</evidence>
<gene>
    <name evidence="23" type="primary">LOXL4</name>
</gene>
<keyword evidence="8" id="KW-0479">Metal-binding</keyword>
<keyword evidence="15" id="KW-0472">Membrane</keyword>
<evidence type="ECO:0000256" key="3">
    <source>
        <dbReference type="ARBA" id="ARBA00004239"/>
    </source>
</evidence>
<sequence length="734" mass="82171">MHRIFLFCLSSLLFLLICSSVHSEPHRQSSSSSRRRTVRAPAHAAKVRLAGNFARGPNEGRVEVLHNNTWGTVCDDEVDIKLANVVCRELGFQNGITWAHSAKYGEGVGPIWMDNVRCDGTEKTVKDCKHNGWGVNDCKHSEDLGVYSSKVRIQEVRLRPILMHTKKRALITEGVVEVKHAGRWRQVCDLGWNLNSSKVVCGMLGFPDAEPHNDRTYNVMARKKGFWMEKVHCLGSETSLSECHGQLSIPNSPSPCKSGRHAVAKCVPGQQFARLSSGRPQAPHPMVPVRLKAGPRLGEGRVEVLKEGKWGTVADQLWDRVSASVVCRELGFGTAKEALTGAYMGQGTGPIHMNSVKCLGTEKSILDCSFQDVPLWTIKHTQDASVRCHIPKLGLDNTVRLAGGRELGEGRVEVLMDTGGRKRWGSVCSENWGINEAMVVCRQLGLGFASRAHQETWYWAGDPNAAELVLSGTHCVGTELSIQHCRRNNHVHCPRGGGTKAAGVTCSETAPDLVLDAQLVQETAYLEDRPLHLLTCANEENCLSSSAARMNWPYGHRRLLRFSSRIMNMGRADFRPRATRESWTWHQCHRHYHSIEVFTHYDLLTLNGTRIAEGHKASFCLEDTYCPEGLHKRFSCYNMGDQGISVGCWDTYRHDIDCQWIDITDVKPGDYIFQVEVNPSLDMAESDFQNNVMRCRCKYDGHRAYMYGCHAGDAYSAEIEDLFEHQRQISNNFV</sequence>
<feature type="disulfide bond" evidence="20">
    <location>
        <begin position="74"/>
        <end position="138"/>
    </location>
</feature>
<feature type="disulfide bond" evidence="20">
    <location>
        <begin position="327"/>
        <end position="388"/>
    </location>
</feature>
<dbReference type="PANTHER" id="PTHR45817:SF5">
    <property type="entry name" value="LYSYL OXIDASE HOMOLOG 4"/>
    <property type="match status" value="1"/>
</dbReference>
<comment type="similarity">
    <text evidence="4">Belongs to the lysyl oxidase family.</text>
</comment>
<reference evidence="23" key="3">
    <citation type="submission" date="2025-08" db="UniProtKB">
        <authorList>
            <consortium name="Ensembl"/>
        </authorList>
    </citation>
    <scope>IDENTIFICATION</scope>
</reference>